<reference evidence="1 2" key="1">
    <citation type="submission" date="2016-10" db="EMBL/GenBank/DDBJ databases">
        <authorList>
            <person name="de Groot N.N."/>
        </authorList>
    </citation>
    <scope>NUCLEOTIDE SEQUENCE [LARGE SCALE GENOMIC DNA]</scope>
    <source>
        <strain evidence="1 2">CGMCC 1.6134</strain>
    </source>
</reference>
<accession>A0A1I4N059</accession>
<proteinExistence type="predicted"/>
<evidence type="ECO:0000313" key="1">
    <source>
        <dbReference type="EMBL" id="SFM08590.1"/>
    </source>
</evidence>
<dbReference type="EMBL" id="FOTY01000014">
    <property type="protein sequence ID" value="SFM08590.1"/>
    <property type="molecule type" value="Genomic_DNA"/>
</dbReference>
<organism evidence="1 2">
    <name type="scientific">Salibacterium qingdaonense</name>
    <dbReference type="NCBI Taxonomy" id="266892"/>
    <lineage>
        <taxon>Bacteria</taxon>
        <taxon>Bacillati</taxon>
        <taxon>Bacillota</taxon>
        <taxon>Bacilli</taxon>
        <taxon>Bacillales</taxon>
        <taxon>Bacillaceae</taxon>
    </lineage>
</organism>
<sequence length="56" mass="6339">MKDVETKHERLLFLFRTHMAAEPKCFASCSEQHEARLPTQDVRSGSAFARDITSTG</sequence>
<dbReference type="AlphaFoldDB" id="A0A1I4N059"/>
<dbReference type="Proteomes" id="UP000199668">
    <property type="component" value="Unassembled WGS sequence"/>
</dbReference>
<name>A0A1I4N059_9BACI</name>
<keyword evidence="2" id="KW-1185">Reference proteome</keyword>
<evidence type="ECO:0000313" key="2">
    <source>
        <dbReference type="Proteomes" id="UP000199668"/>
    </source>
</evidence>
<gene>
    <name evidence="1" type="ORF">SAMN04488054_11456</name>
</gene>
<protein>
    <submittedName>
        <fullName evidence="1">Uncharacterized protein</fullName>
    </submittedName>
</protein>
<dbReference type="STRING" id="266892.SAMN04488054_11456"/>